<dbReference type="InterPro" id="IPR020806">
    <property type="entry name" value="PKS_PP-bd"/>
</dbReference>
<accession>A0A8J3RR08</accession>
<protein>
    <recommendedName>
        <fullName evidence="5">Carrier domain-containing protein</fullName>
    </recommendedName>
</protein>
<dbReference type="InterPro" id="IPR010071">
    <property type="entry name" value="AA_adenyl_dom"/>
</dbReference>
<dbReference type="InterPro" id="IPR009081">
    <property type="entry name" value="PP-bd_ACP"/>
</dbReference>
<dbReference type="GO" id="GO:0044550">
    <property type="term" value="P:secondary metabolite biosynthetic process"/>
    <property type="evidence" value="ECO:0007669"/>
    <property type="project" value="TreeGrafter"/>
</dbReference>
<reference evidence="6 7" key="1">
    <citation type="submission" date="2021-01" db="EMBL/GenBank/DDBJ databases">
        <title>Whole genome shotgun sequence of Planobispora longispora NBRC 13918.</title>
        <authorList>
            <person name="Komaki H."/>
            <person name="Tamura T."/>
        </authorList>
    </citation>
    <scope>NUCLEOTIDE SEQUENCE [LARGE SCALE GENOMIC DNA]</scope>
    <source>
        <strain evidence="6 7">NBRC 13918</strain>
    </source>
</reference>
<dbReference type="FunFam" id="2.30.38.10:FF:000001">
    <property type="entry name" value="Non-ribosomal peptide synthetase PvdI"/>
    <property type="match status" value="1"/>
</dbReference>
<comment type="cofactor">
    <cofactor evidence="1">
        <name>pantetheine 4'-phosphate</name>
        <dbReference type="ChEBI" id="CHEBI:47942"/>
    </cofactor>
</comment>
<evidence type="ECO:0000256" key="3">
    <source>
        <dbReference type="ARBA" id="ARBA00022553"/>
    </source>
</evidence>
<dbReference type="Pfam" id="PF00501">
    <property type="entry name" value="AMP-binding"/>
    <property type="match status" value="1"/>
</dbReference>
<dbReference type="GO" id="GO:0043041">
    <property type="term" value="P:amino acid activation for nonribosomal peptide biosynthetic process"/>
    <property type="evidence" value="ECO:0007669"/>
    <property type="project" value="TreeGrafter"/>
</dbReference>
<dbReference type="InterPro" id="IPR001242">
    <property type="entry name" value="Condensation_dom"/>
</dbReference>
<evidence type="ECO:0000313" key="6">
    <source>
        <dbReference type="EMBL" id="GIH80212.1"/>
    </source>
</evidence>
<dbReference type="FunFam" id="3.40.50.12780:FF:000012">
    <property type="entry name" value="Non-ribosomal peptide synthetase"/>
    <property type="match status" value="1"/>
</dbReference>
<dbReference type="InterPro" id="IPR036736">
    <property type="entry name" value="ACP-like_sf"/>
</dbReference>
<dbReference type="RefSeq" id="WP_203894654.1">
    <property type="nucleotide sequence ID" value="NZ_BOOH01000057.1"/>
</dbReference>
<dbReference type="InterPro" id="IPR020845">
    <property type="entry name" value="AMP-binding_CS"/>
</dbReference>
<proteinExistence type="predicted"/>
<dbReference type="PROSITE" id="PS50075">
    <property type="entry name" value="CARRIER"/>
    <property type="match status" value="1"/>
</dbReference>
<dbReference type="InterPro" id="IPR025110">
    <property type="entry name" value="AMP-bd_C"/>
</dbReference>
<dbReference type="InterPro" id="IPR023213">
    <property type="entry name" value="CAT-like_dom_sf"/>
</dbReference>
<dbReference type="AlphaFoldDB" id="A0A8J3RR08"/>
<dbReference type="PANTHER" id="PTHR45527">
    <property type="entry name" value="NONRIBOSOMAL PEPTIDE SYNTHETASE"/>
    <property type="match status" value="1"/>
</dbReference>
<dbReference type="Pfam" id="PF00668">
    <property type="entry name" value="Condensation"/>
    <property type="match status" value="2"/>
</dbReference>
<dbReference type="GO" id="GO:0003824">
    <property type="term" value="F:catalytic activity"/>
    <property type="evidence" value="ECO:0007669"/>
    <property type="project" value="InterPro"/>
</dbReference>
<dbReference type="Gene3D" id="3.30.559.30">
    <property type="entry name" value="Nonribosomal peptide synthetase, condensation domain"/>
    <property type="match status" value="1"/>
</dbReference>
<dbReference type="Pfam" id="PF13193">
    <property type="entry name" value="AMP-binding_C"/>
    <property type="match status" value="1"/>
</dbReference>
<dbReference type="SUPFAM" id="SSF56801">
    <property type="entry name" value="Acetyl-CoA synthetase-like"/>
    <property type="match status" value="1"/>
</dbReference>
<dbReference type="CDD" id="cd19531">
    <property type="entry name" value="LCL_NRPS-like"/>
    <property type="match status" value="1"/>
</dbReference>
<dbReference type="FunFam" id="3.40.50.980:FF:000001">
    <property type="entry name" value="Non-ribosomal peptide synthetase"/>
    <property type="match status" value="1"/>
</dbReference>
<dbReference type="Gene3D" id="2.30.38.10">
    <property type="entry name" value="Luciferase, Domain 3"/>
    <property type="match status" value="1"/>
</dbReference>
<dbReference type="EMBL" id="BOOH01000057">
    <property type="protein sequence ID" value="GIH80212.1"/>
    <property type="molecule type" value="Genomic_DNA"/>
</dbReference>
<dbReference type="Pfam" id="PF00550">
    <property type="entry name" value="PP-binding"/>
    <property type="match status" value="1"/>
</dbReference>
<dbReference type="NCBIfam" id="TIGR01733">
    <property type="entry name" value="AA-adenyl-dom"/>
    <property type="match status" value="1"/>
</dbReference>
<evidence type="ECO:0000259" key="5">
    <source>
        <dbReference type="PROSITE" id="PS50075"/>
    </source>
</evidence>
<evidence type="ECO:0000313" key="7">
    <source>
        <dbReference type="Proteomes" id="UP000616724"/>
    </source>
</evidence>
<dbReference type="InterPro" id="IPR045851">
    <property type="entry name" value="AMP-bd_C_sf"/>
</dbReference>
<keyword evidence="3" id="KW-0597">Phosphoprotein</keyword>
<dbReference type="Gene3D" id="3.40.50.980">
    <property type="match status" value="2"/>
</dbReference>
<evidence type="ECO:0000256" key="1">
    <source>
        <dbReference type="ARBA" id="ARBA00001957"/>
    </source>
</evidence>
<dbReference type="SUPFAM" id="SSF47336">
    <property type="entry name" value="ACP-like"/>
    <property type="match status" value="1"/>
</dbReference>
<dbReference type="CDD" id="cd05930">
    <property type="entry name" value="A_NRPS"/>
    <property type="match status" value="1"/>
</dbReference>
<evidence type="ECO:0000256" key="4">
    <source>
        <dbReference type="SAM" id="MobiDB-lite"/>
    </source>
</evidence>
<sequence>MTGDVFPASFAQERIWFLTGLHPDLGIYNIAGCSSLPWMRPVDPELLERALGLLVRRHEPLRTAFALQEGRVVQVVAADAPVVLARDDVSGAADPRAEFDRIAAEEASAPFALDRAPLWRARLVHLGPGGTDAPGGEGAPGGGGAADDDEWRLLFIAHHTIYDAWSAQILSEELAEICTALREGRPPRLPELAIQYADYTIWQRDRLTGGALKADLDYWREKLAGSVPVELPADRPRPAEFGYAGATVGFSVPDGTAGRVADLARRTGTTPFMVLLTAFSALLARWTGRSDVVVGSPVAGRELPELNSLIGMFVNILPLRVDLAGDPAFGEALERVRATVMEALDHQEVPFATLVETLRPPRDPGRTPLYQIGFNQLPIDARGRQLATGTAKTDLTLEVQSPDGGMSGWVEYSTDLFEEETVRRLVSGFLTLLEAALGDPDLPVSRLPLMREEERSLALAAGRGPATPYPERPLHELVAEQAARTPDAPAVVAGGGSGTVTLTYARLEERADALARRLRQRGVRARTPVAVCLPRDPDLIVALLAVLKAGGCYVPLDPEYPAERLGFMLADSGAALLLTRSALVERLPSDHPPAILLDALLSGDLPPLPPEKTSPDALAYVIYTSGSTGRPKGVMVPHRGVVNLVTGLGFTPAERMLLLTSLSFDIAALEIFGPLLAGGTVVLAPPYGTGGLGALVTEAGVTTVQAPPSVLTEIAGHLPAGLPRIFSGGEPLPAHLAGRLREIAGEVWNLYGPTETTIWSTACRVPGEAGTVSIGPPVANTVALVLDAALEPVPPGVAGELYLGGDGVARGYHGRPGLTAERFVADPFGHGARLYRTGDLVRRTPDGALEFLGRVDDQVKVRGVRIELGEVEAALAAHPGVRRAVAAVRDDAPGGRALVAYLDTGGAVIPAGELRAFLQNRLPATMLPSLYVPVGDFPRLPNGKLDRSALPAPHTGGETAPAAGPSTASEELVHEIWCEVLGRADLGIDDDFFDVGGHSLLGTKVVARICSEVGIDLPMNILFGTRSIRLLAAAVEEHLAAEIDRLPEEEVEALIDGRA</sequence>
<dbReference type="GO" id="GO:0008610">
    <property type="term" value="P:lipid biosynthetic process"/>
    <property type="evidence" value="ECO:0007669"/>
    <property type="project" value="UniProtKB-ARBA"/>
</dbReference>
<gene>
    <name evidence="6" type="ORF">Plo01_66410</name>
</gene>
<dbReference type="Proteomes" id="UP000616724">
    <property type="component" value="Unassembled WGS sequence"/>
</dbReference>
<comment type="caution">
    <text evidence="6">The sequence shown here is derived from an EMBL/GenBank/DDBJ whole genome shotgun (WGS) entry which is preliminary data.</text>
</comment>
<feature type="region of interest" description="Disordered" evidence="4">
    <location>
        <begin position="943"/>
        <end position="966"/>
    </location>
</feature>
<feature type="domain" description="Carrier" evidence="5">
    <location>
        <begin position="964"/>
        <end position="1039"/>
    </location>
</feature>
<dbReference type="PROSITE" id="PS00455">
    <property type="entry name" value="AMP_BINDING"/>
    <property type="match status" value="1"/>
</dbReference>
<dbReference type="PANTHER" id="PTHR45527:SF1">
    <property type="entry name" value="FATTY ACID SYNTHASE"/>
    <property type="match status" value="1"/>
</dbReference>
<dbReference type="PROSITE" id="PS00012">
    <property type="entry name" value="PHOSPHOPANTETHEINE"/>
    <property type="match status" value="1"/>
</dbReference>
<dbReference type="InterPro" id="IPR000873">
    <property type="entry name" value="AMP-dep_synth/lig_dom"/>
</dbReference>
<dbReference type="GO" id="GO:0005829">
    <property type="term" value="C:cytosol"/>
    <property type="evidence" value="ECO:0007669"/>
    <property type="project" value="TreeGrafter"/>
</dbReference>
<dbReference type="Gene3D" id="3.40.50.1820">
    <property type="entry name" value="alpha/beta hydrolase"/>
    <property type="match status" value="1"/>
</dbReference>
<keyword evidence="7" id="KW-1185">Reference proteome</keyword>
<dbReference type="SMART" id="SM00823">
    <property type="entry name" value="PKS_PP"/>
    <property type="match status" value="1"/>
</dbReference>
<dbReference type="Gene3D" id="3.30.559.10">
    <property type="entry name" value="Chloramphenicol acetyltransferase-like domain"/>
    <property type="match status" value="1"/>
</dbReference>
<evidence type="ECO:0000256" key="2">
    <source>
        <dbReference type="ARBA" id="ARBA00022450"/>
    </source>
</evidence>
<dbReference type="Gene3D" id="3.30.300.30">
    <property type="match status" value="1"/>
</dbReference>
<dbReference type="InterPro" id="IPR006162">
    <property type="entry name" value="Ppantetheine_attach_site"/>
</dbReference>
<dbReference type="GO" id="GO:0031177">
    <property type="term" value="F:phosphopantetheine binding"/>
    <property type="evidence" value="ECO:0007669"/>
    <property type="project" value="InterPro"/>
</dbReference>
<name>A0A8J3RR08_9ACTN</name>
<dbReference type="InterPro" id="IPR029058">
    <property type="entry name" value="AB_hydrolase_fold"/>
</dbReference>
<keyword evidence="2" id="KW-0596">Phosphopantetheine</keyword>
<dbReference type="SUPFAM" id="SSF52777">
    <property type="entry name" value="CoA-dependent acyltransferases"/>
    <property type="match status" value="2"/>
</dbReference>
<organism evidence="6 7">
    <name type="scientific">Planobispora longispora</name>
    <dbReference type="NCBI Taxonomy" id="28887"/>
    <lineage>
        <taxon>Bacteria</taxon>
        <taxon>Bacillati</taxon>
        <taxon>Actinomycetota</taxon>
        <taxon>Actinomycetes</taxon>
        <taxon>Streptosporangiales</taxon>
        <taxon>Streptosporangiaceae</taxon>
        <taxon>Planobispora</taxon>
    </lineage>
</organism>